<proteinExistence type="predicted"/>
<evidence type="ECO:0000313" key="1">
    <source>
        <dbReference type="EMBL" id="KAJ8050824.1"/>
    </source>
</evidence>
<keyword evidence="2" id="KW-1185">Reference proteome</keyword>
<accession>A0A9Q1CUA5</accession>
<dbReference type="Pfam" id="PF15868">
    <property type="entry name" value="MBF2"/>
    <property type="match status" value="1"/>
</dbReference>
<dbReference type="OrthoDB" id="7021379at2759"/>
<comment type="caution">
    <text evidence="1">The sequence shown here is derived from an EMBL/GenBank/DDBJ whole genome shotgun (WGS) entry which is preliminary data.</text>
</comment>
<sequence>MLVDGTLAFMDGVGRIEARWQKFSAGTGRHSLAMGKPAAGDKVLYEEKIRKGYCCYFLPIFRQTHTFRYNCSEYELMTSVIVEDGWDDGTGGNPELKAGGLRDCYVEILVTSRIGRGMDFKFYVFGRKDEN</sequence>
<dbReference type="EMBL" id="JAIZAY010000001">
    <property type="protein sequence ID" value="KAJ8050824.1"/>
    <property type="molecule type" value="Genomic_DNA"/>
</dbReference>
<dbReference type="Proteomes" id="UP001152320">
    <property type="component" value="Chromosome 1"/>
</dbReference>
<dbReference type="AlphaFoldDB" id="A0A9Q1CUA5"/>
<reference evidence="1" key="1">
    <citation type="submission" date="2021-10" db="EMBL/GenBank/DDBJ databases">
        <title>Tropical sea cucumber genome reveals ecological adaptation and Cuvierian tubules defense mechanism.</title>
        <authorList>
            <person name="Chen T."/>
        </authorList>
    </citation>
    <scope>NUCLEOTIDE SEQUENCE</scope>
    <source>
        <strain evidence="1">Nanhai2018</strain>
        <tissue evidence="1">Muscle</tissue>
    </source>
</reference>
<dbReference type="InterPro" id="IPR031734">
    <property type="entry name" value="MBF2"/>
</dbReference>
<gene>
    <name evidence="1" type="ORF">HOLleu_04171</name>
</gene>
<organism evidence="1 2">
    <name type="scientific">Holothuria leucospilota</name>
    <name type="common">Black long sea cucumber</name>
    <name type="synonym">Mertensiothuria leucospilota</name>
    <dbReference type="NCBI Taxonomy" id="206669"/>
    <lineage>
        <taxon>Eukaryota</taxon>
        <taxon>Metazoa</taxon>
        <taxon>Echinodermata</taxon>
        <taxon>Eleutherozoa</taxon>
        <taxon>Echinozoa</taxon>
        <taxon>Holothuroidea</taxon>
        <taxon>Aspidochirotacea</taxon>
        <taxon>Aspidochirotida</taxon>
        <taxon>Holothuriidae</taxon>
        <taxon>Holothuria</taxon>
    </lineage>
</organism>
<evidence type="ECO:0000313" key="2">
    <source>
        <dbReference type="Proteomes" id="UP001152320"/>
    </source>
</evidence>
<name>A0A9Q1CUA5_HOLLE</name>
<protein>
    <submittedName>
        <fullName evidence="1">Uncharacterized protein</fullName>
    </submittedName>
</protein>